<protein>
    <recommendedName>
        <fullName evidence="3">Carboxypeptidase-like regulatory domain-containing protein</fullName>
    </recommendedName>
</protein>
<dbReference type="EMBL" id="WRXN01000003">
    <property type="protein sequence ID" value="MVT08447.1"/>
    <property type="molecule type" value="Genomic_DNA"/>
</dbReference>
<evidence type="ECO:0000313" key="1">
    <source>
        <dbReference type="EMBL" id="MVT08447.1"/>
    </source>
</evidence>
<proteinExistence type="predicted"/>
<accession>A0A7K1U263</accession>
<evidence type="ECO:0008006" key="3">
    <source>
        <dbReference type="Google" id="ProtNLM"/>
    </source>
</evidence>
<dbReference type="Proteomes" id="UP000461730">
    <property type="component" value="Unassembled WGS sequence"/>
</dbReference>
<dbReference type="RefSeq" id="WP_157305868.1">
    <property type="nucleotide sequence ID" value="NZ_WRXN01000003.1"/>
</dbReference>
<organism evidence="1 2">
    <name type="scientific">Chitinophaga tropicalis</name>
    <dbReference type="NCBI Taxonomy" id="2683588"/>
    <lineage>
        <taxon>Bacteria</taxon>
        <taxon>Pseudomonadati</taxon>
        <taxon>Bacteroidota</taxon>
        <taxon>Chitinophagia</taxon>
        <taxon>Chitinophagales</taxon>
        <taxon>Chitinophagaceae</taxon>
        <taxon>Chitinophaga</taxon>
    </lineage>
</organism>
<gene>
    <name evidence="1" type="ORF">GO493_09275</name>
</gene>
<evidence type="ECO:0000313" key="2">
    <source>
        <dbReference type="Proteomes" id="UP000461730"/>
    </source>
</evidence>
<sequence length="244" mass="28937">MRISGLQQKLLLLATCVLFHLAVTAQVRIQGTIYERTGSFGMAGVSVRSTSGAGAVTDSLGHYSIWLPLSDSISFSYQGKFTQKFPVREIRRGYEFDMRLHVDVHVLPLVDVKEKSYRLDSIENRNEYRKVFDYEREYFSSGNVGPAVGFNLDLLFNIRKMKRMEHFRKQLEEQEREKYVTHRFNRVLVGRLTKLQPPALDTFMIEYRPTYEQLMNFETEYEYQKYIKEWGAYFSEQWKREHQH</sequence>
<reference evidence="1 2" key="1">
    <citation type="submission" date="2019-12" db="EMBL/GenBank/DDBJ databases">
        <title>Chitinophaga sp. strain ysch24 (GDMCC 1.1355), whole genome shotgun sequence.</title>
        <authorList>
            <person name="Zhang X."/>
        </authorList>
    </citation>
    <scope>NUCLEOTIDE SEQUENCE [LARGE SCALE GENOMIC DNA]</scope>
    <source>
        <strain evidence="2">ysch24</strain>
    </source>
</reference>
<dbReference type="SUPFAM" id="SSF49464">
    <property type="entry name" value="Carboxypeptidase regulatory domain-like"/>
    <property type="match status" value="1"/>
</dbReference>
<dbReference type="InterPro" id="IPR008969">
    <property type="entry name" value="CarboxyPept-like_regulatory"/>
</dbReference>
<keyword evidence="2" id="KW-1185">Reference proteome</keyword>
<name>A0A7K1U263_9BACT</name>
<dbReference type="AlphaFoldDB" id="A0A7K1U263"/>
<comment type="caution">
    <text evidence="1">The sequence shown here is derived from an EMBL/GenBank/DDBJ whole genome shotgun (WGS) entry which is preliminary data.</text>
</comment>